<dbReference type="Proteomes" id="UP001232001">
    <property type="component" value="Chromosome"/>
</dbReference>
<evidence type="ECO:0008006" key="3">
    <source>
        <dbReference type="Google" id="ProtNLM"/>
    </source>
</evidence>
<proteinExistence type="predicted"/>
<organism evidence="1 2">
    <name type="scientific">Tenacibaculum tangerinum</name>
    <dbReference type="NCBI Taxonomy" id="3038772"/>
    <lineage>
        <taxon>Bacteria</taxon>
        <taxon>Pseudomonadati</taxon>
        <taxon>Bacteroidota</taxon>
        <taxon>Flavobacteriia</taxon>
        <taxon>Flavobacteriales</taxon>
        <taxon>Flavobacteriaceae</taxon>
        <taxon>Tenacibaculum</taxon>
    </lineage>
</organism>
<keyword evidence="2" id="KW-1185">Reference proteome</keyword>
<name>A0ABY8L859_9FLAO</name>
<protein>
    <recommendedName>
        <fullName evidence="3">Roadblock/LAMTOR2 domain-containing protein</fullName>
    </recommendedName>
</protein>
<reference evidence="1 2" key="1">
    <citation type="submission" date="2023-04" db="EMBL/GenBank/DDBJ databases">
        <title>Tenacibaculum tangerinum sp. nov., isolated from sea tidal flat of South Korea.</title>
        <authorList>
            <person name="Lee S.H."/>
            <person name="Kim J.-J."/>
        </authorList>
    </citation>
    <scope>NUCLEOTIDE SEQUENCE [LARGE SCALE GENOMIC DNA]</scope>
    <source>
        <strain evidence="1 2">GRR-S3-23</strain>
    </source>
</reference>
<dbReference type="RefSeq" id="WP_279652030.1">
    <property type="nucleotide sequence ID" value="NZ_CP122539.1"/>
</dbReference>
<evidence type="ECO:0000313" key="2">
    <source>
        <dbReference type="Proteomes" id="UP001232001"/>
    </source>
</evidence>
<gene>
    <name evidence="1" type="ORF">P8625_03050</name>
</gene>
<dbReference type="EMBL" id="CP122539">
    <property type="protein sequence ID" value="WGH76160.1"/>
    <property type="molecule type" value="Genomic_DNA"/>
</dbReference>
<evidence type="ECO:0000313" key="1">
    <source>
        <dbReference type="EMBL" id="WGH76160.1"/>
    </source>
</evidence>
<sequence>MNLDDIKKYSRTIGEQLGGVISISVITADDGMVVDYYSKDEDIDNQLAASFQVEVLRQITRGLNYIDNLENKEILSLSFSLEEQTHFVFLSDSKDLIVHLVADSKETNIGMVNLFHKKNKQLLV</sequence>
<accession>A0ABY8L859</accession>